<keyword evidence="5 14" id="KW-1003">Cell membrane</keyword>
<comment type="subunit">
    <text evidence="14">Homodimer.</text>
</comment>
<keyword evidence="11 14" id="KW-0408">Iron</keyword>
<evidence type="ECO:0000256" key="13">
    <source>
        <dbReference type="ARBA" id="ARBA00048390"/>
    </source>
</evidence>
<evidence type="ECO:0000256" key="8">
    <source>
        <dbReference type="ARBA" id="ARBA00022723"/>
    </source>
</evidence>
<gene>
    <name evidence="16" type="primary">hemJ</name>
    <name evidence="16" type="ORF">DI628_08240</name>
</gene>
<feature type="binding site" description="axial binding residue" evidence="14">
    <location>
        <position position="84"/>
    </location>
    <ligand>
        <name>heme</name>
        <dbReference type="ChEBI" id="CHEBI:30413"/>
    </ligand>
    <ligandPart>
        <name>Fe</name>
        <dbReference type="ChEBI" id="CHEBI:18248"/>
    </ligandPart>
</feature>
<feature type="binding site" description="axial binding residue" evidence="14">
    <location>
        <position position="11"/>
    </location>
    <ligand>
        <name>heme</name>
        <dbReference type="ChEBI" id="CHEBI:30413"/>
    </ligand>
    <ligandPart>
        <name>Fe</name>
        <dbReference type="ChEBI" id="CHEBI:18248"/>
    </ligandPart>
</feature>
<feature type="transmembrane region" description="Helical" evidence="14">
    <location>
        <begin position="52"/>
        <end position="72"/>
    </location>
</feature>
<evidence type="ECO:0000256" key="7">
    <source>
        <dbReference type="ARBA" id="ARBA00022692"/>
    </source>
</evidence>
<dbReference type="EC" id="1.3.99.-" evidence="14 15"/>
<evidence type="ECO:0000256" key="5">
    <source>
        <dbReference type="ARBA" id="ARBA00022475"/>
    </source>
</evidence>
<comment type="subcellular location">
    <subcellularLocation>
        <location evidence="1 14">Cell membrane</location>
        <topology evidence="1 14">Multi-pass membrane protein</topology>
    </subcellularLocation>
</comment>
<dbReference type="Proteomes" id="UP000320948">
    <property type="component" value="Unassembled WGS sequence"/>
</dbReference>
<feature type="transmembrane region" description="Helical" evidence="14">
    <location>
        <begin position="78"/>
        <end position="98"/>
    </location>
</feature>
<evidence type="ECO:0000256" key="12">
    <source>
        <dbReference type="ARBA" id="ARBA00023136"/>
    </source>
</evidence>
<evidence type="ECO:0000313" key="17">
    <source>
        <dbReference type="Proteomes" id="UP000320948"/>
    </source>
</evidence>
<keyword evidence="12 14" id="KW-0472">Membrane</keyword>
<dbReference type="EMBL" id="VAFM01000002">
    <property type="protein sequence ID" value="TKW60866.1"/>
    <property type="molecule type" value="Genomic_DNA"/>
</dbReference>
<feature type="transmembrane region" description="Helical" evidence="14">
    <location>
        <begin position="6"/>
        <end position="25"/>
    </location>
</feature>
<sequence>MDLYLLFKALHIISMVAWFAGLFYLPRLFVYHVERPEAAAVLTVMEHKLARYIMLPAAISTALFGLILILMVPELMQMGWLHAKLTLVLLLVGYHASLEYFRTQLKNGQNTKSGRFFRMYNELPTLLLLAIVILAVTKPF</sequence>
<reference evidence="16 17" key="1">
    <citation type="journal article" date="2017" name="Nat. Commun.">
        <title>In situ click chemistry generation of cyclooxygenase-2 inhibitors.</title>
        <authorList>
            <person name="Bhardwaj A."/>
            <person name="Kaur J."/>
            <person name="Wuest M."/>
            <person name="Wuest F."/>
        </authorList>
    </citation>
    <scope>NUCLEOTIDE SEQUENCE [LARGE SCALE GENOMIC DNA]</scope>
    <source>
        <strain evidence="16">S2_018_000_R2_106</strain>
    </source>
</reference>
<evidence type="ECO:0000256" key="11">
    <source>
        <dbReference type="ARBA" id="ARBA00023004"/>
    </source>
</evidence>
<organism evidence="16 17">
    <name type="scientific">Blastochloris viridis</name>
    <name type="common">Rhodopseudomonas viridis</name>
    <dbReference type="NCBI Taxonomy" id="1079"/>
    <lineage>
        <taxon>Bacteria</taxon>
        <taxon>Pseudomonadati</taxon>
        <taxon>Pseudomonadota</taxon>
        <taxon>Alphaproteobacteria</taxon>
        <taxon>Hyphomicrobiales</taxon>
        <taxon>Blastochloridaceae</taxon>
        <taxon>Blastochloris</taxon>
    </lineage>
</organism>
<evidence type="ECO:0000256" key="14">
    <source>
        <dbReference type="HAMAP-Rule" id="MF_02239"/>
    </source>
</evidence>
<dbReference type="GO" id="GO:0005886">
    <property type="term" value="C:plasma membrane"/>
    <property type="evidence" value="ECO:0007669"/>
    <property type="project" value="UniProtKB-SubCell"/>
</dbReference>
<dbReference type="GO" id="GO:0006782">
    <property type="term" value="P:protoporphyrinogen IX biosynthetic process"/>
    <property type="evidence" value="ECO:0007669"/>
    <property type="project" value="UniProtKB-UniRule"/>
</dbReference>
<evidence type="ECO:0000256" key="3">
    <source>
        <dbReference type="ARBA" id="ARBA00006501"/>
    </source>
</evidence>
<comment type="caution">
    <text evidence="16">The sequence shown here is derived from an EMBL/GenBank/DDBJ whole genome shotgun (WGS) entry which is preliminary data.</text>
</comment>
<evidence type="ECO:0000256" key="4">
    <source>
        <dbReference type="ARBA" id="ARBA00017504"/>
    </source>
</evidence>
<comment type="cofactor">
    <cofactor evidence="14 15">
        <name>heme b</name>
        <dbReference type="ChEBI" id="CHEBI:60344"/>
    </cofactor>
    <text evidence="14 15">Binds 1 heme b (iron(II)-protoporphyrin IX) group per subunit.</text>
</comment>
<protein>
    <recommendedName>
        <fullName evidence="4 14">Protoporphyrinogen IX oxidase</fullName>
        <shortName evidence="14">PPO</shortName>
        <ecNumber evidence="14 15">1.3.99.-</ecNumber>
    </recommendedName>
</protein>
<feature type="transmembrane region" description="Helical" evidence="14">
    <location>
        <begin position="119"/>
        <end position="137"/>
    </location>
</feature>
<dbReference type="HAMAP" id="MF_02239">
    <property type="entry name" value="HemJ"/>
    <property type="match status" value="1"/>
</dbReference>
<dbReference type="NCBIfam" id="TIGR00701">
    <property type="entry name" value="protoporphyrinogen oxidase HemJ"/>
    <property type="match status" value="1"/>
</dbReference>
<keyword evidence="8 14" id="KW-0479">Metal-binding</keyword>
<dbReference type="Pfam" id="PF03653">
    <property type="entry name" value="UPF0093"/>
    <property type="match status" value="1"/>
</dbReference>
<dbReference type="GO" id="GO:0070818">
    <property type="term" value="F:protoporphyrinogen oxidase activity"/>
    <property type="evidence" value="ECO:0007669"/>
    <property type="project" value="UniProtKB-UniRule"/>
</dbReference>
<keyword evidence="9 14" id="KW-1133">Transmembrane helix</keyword>
<evidence type="ECO:0000256" key="10">
    <source>
        <dbReference type="ARBA" id="ARBA00023002"/>
    </source>
</evidence>
<comment type="catalytic activity">
    <reaction evidence="13 14 15">
        <text>protoporphyrinogen IX + 3 A = protoporphyrin IX + 3 AH2</text>
        <dbReference type="Rhea" id="RHEA:62000"/>
        <dbReference type="ChEBI" id="CHEBI:13193"/>
        <dbReference type="ChEBI" id="CHEBI:17499"/>
        <dbReference type="ChEBI" id="CHEBI:57306"/>
        <dbReference type="ChEBI" id="CHEBI:57307"/>
    </reaction>
</comment>
<keyword evidence="7 14" id="KW-0812">Transmembrane</keyword>
<name>A0A6N4RCW9_BLAVI</name>
<dbReference type="GO" id="GO:0046872">
    <property type="term" value="F:metal ion binding"/>
    <property type="evidence" value="ECO:0007669"/>
    <property type="project" value="UniProtKB-UniRule"/>
</dbReference>
<evidence type="ECO:0000256" key="15">
    <source>
        <dbReference type="PIRNR" id="PIRNR004638"/>
    </source>
</evidence>
<dbReference type="UniPathway" id="UPA00251">
    <property type="reaction ID" value="UER00324"/>
</dbReference>
<evidence type="ECO:0000256" key="9">
    <source>
        <dbReference type="ARBA" id="ARBA00022989"/>
    </source>
</evidence>
<keyword evidence="10 14" id="KW-0560">Oxidoreductase</keyword>
<accession>A0A6N4RCW9</accession>
<dbReference type="AlphaFoldDB" id="A0A6N4RCW9"/>
<evidence type="ECO:0000256" key="6">
    <source>
        <dbReference type="ARBA" id="ARBA00022617"/>
    </source>
</evidence>
<keyword evidence="6 14" id="KW-0349">Heme</keyword>
<comment type="pathway">
    <text evidence="2 14 15">Porphyrin-containing compound metabolism; protoporphyrin-IX biosynthesis; protoporphyrin-IX from protoporphyrinogen-IX: step 1/1.</text>
</comment>
<evidence type="ECO:0000313" key="16">
    <source>
        <dbReference type="EMBL" id="TKW60866.1"/>
    </source>
</evidence>
<dbReference type="PANTHER" id="PTHR40255:SF1">
    <property type="entry name" value="PROTOPORPHYRINOGEN IX OXIDASE"/>
    <property type="match status" value="1"/>
</dbReference>
<evidence type="ECO:0000256" key="2">
    <source>
        <dbReference type="ARBA" id="ARBA00005073"/>
    </source>
</evidence>
<comment type="similarity">
    <text evidence="3 14 15">Belongs to the HemJ family.</text>
</comment>
<dbReference type="PANTHER" id="PTHR40255">
    <property type="entry name" value="UPF0093 MEMBRANE PROTEIN SLR1790"/>
    <property type="match status" value="1"/>
</dbReference>
<dbReference type="InterPro" id="IPR005265">
    <property type="entry name" value="HemJ-like"/>
</dbReference>
<proteinExistence type="inferred from homology"/>
<evidence type="ECO:0000256" key="1">
    <source>
        <dbReference type="ARBA" id="ARBA00004651"/>
    </source>
</evidence>
<comment type="function">
    <text evidence="14 15">Catalyzes the oxidation of protoporphyrinogen IX to protoporphyrin IX.</text>
</comment>
<dbReference type="PIRSF" id="PIRSF004638">
    <property type="entry name" value="UCP004638"/>
    <property type="match status" value="1"/>
</dbReference>